<dbReference type="EMBL" id="JABANM010019371">
    <property type="protein sequence ID" value="KAF4724593.1"/>
    <property type="molecule type" value="Genomic_DNA"/>
</dbReference>
<dbReference type="Proteomes" id="UP000553632">
    <property type="component" value="Unassembled WGS sequence"/>
</dbReference>
<proteinExistence type="predicted"/>
<keyword evidence="1" id="KW-0732">Signal</keyword>
<keyword evidence="4" id="KW-1185">Reference proteome</keyword>
<reference evidence="4 5" key="1">
    <citation type="submission" date="2020-04" db="EMBL/GenBank/DDBJ databases">
        <title>Perkinsus olseni comparative genomics.</title>
        <authorList>
            <person name="Bogema D.R."/>
        </authorList>
    </citation>
    <scope>NUCLEOTIDE SEQUENCE [LARGE SCALE GENOMIC DNA]</scope>
    <source>
        <strain evidence="2">ATCC PRA-205</strain>
        <strain evidence="3 4">ATCC PRA-207</strain>
    </source>
</reference>
<evidence type="ECO:0000313" key="4">
    <source>
        <dbReference type="Proteomes" id="UP000553632"/>
    </source>
</evidence>
<evidence type="ECO:0000256" key="1">
    <source>
        <dbReference type="SAM" id="SignalP"/>
    </source>
</evidence>
<dbReference type="EMBL" id="JABANO010018717">
    <property type="protein sequence ID" value="KAF4731364.1"/>
    <property type="molecule type" value="Genomic_DNA"/>
</dbReference>
<evidence type="ECO:0000313" key="2">
    <source>
        <dbReference type="EMBL" id="KAF4724593.1"/>
    </source>
</evidence>
<dbReference type="Proteomes" id="UP000574390">
    <property type="component" value="Unassembled WGS sequence"/>
</dbReference>
<evidence type="ECO:0000313" key="5">
    <source>
        <dbReference type="Proteomes" id="UP000574390"/>
    </source>
</evidence>
<feature type="signal peptide" evidence="1">
    <location>
        <begin position="1"/>
        <end position="16"/>
    </location>
</feature>
<sequence>MSSLLSIIFFIRATQAAPCEPLDGIFVKNSGPSKLTGSFKFTRTHFDMNLNYASSPYRVENIPYSMVDVQDAGQGCELDIAESVLEKMPKNVREDVGLRLVFLYEGMLHFTTEFDGFESLKPVTFKKQGTHGPSELTGYFNFTSSHFDMNLTYAETAYRVKDIPYRMVEKYVSEQLCLAQIPRRVIYRMPKLVREDVGLPRLYFYEDSLHLLTNFKDRPLSAVTFKKPTVQ</sequence>
<feature type="chain" id="PRO_5036205731" evidence="1">
    <location>
        <begin position="17"/>
        <end position="231"/>
    </location>
</feature>
<gene>
    <name evidence="2" type="ORF">FOZ62_003426</name>
    <name evidence="3" type="ORF">FOZ63_008587</name>
</gene>
<comment type="caution">
    <text evidence="2">The sequence shown here is derived from an EMBL/GenBank/DDBJ whole genome shotgun (WGS) entry which is preliminary data.</text>
</comment>
<dbReference type="AlphaFoldDB" id="A0A7J6RVU2"/>
<organism evidence="2 5">
    <name type="scientific">Perkinsus olseni</name>
    <name type="common">Perkinsus atlanticus</name>
    <dbReference type="NCBI Taxonomy" id="32597"/>
    <lineage>
        <taxon>Eukaryota</taxon>
        <taxon>Sar</taxon>
        <taxon>Alveolata</taxon>
        <taxon>Perkinsozoa</taxon>
        <taxon>Perkinsea</taxon>
        <taxon>Perkinsida</taxon>
        <taxon>Perkinsidae</taxon>
        <taxon>Perkinsus</taxon>
    </lineage>
</organism>
<accession>A0A7J6RVU2</accession>
<evidence type="ECO:0000313" key="3">
    <source>
        <dbReference type="EMBL" id="KAF4731364.1"/>
    </source>
</evidence>
<name>A0A7J6RVU2_PEROL</name>
<protein>
    <submittedName>
        <fullName evidence="2">Uncharacterized protein</fullName>
    </submittedName>
</protein>